<dbReference type="RefSeq" id="XP_041195309.1">
    <property type="nucleotide sequence ID" value="XM_041335208.1"/>
</dbReference>
<gene>
    <name evidence="2" type="ORF">BJ212DRAFT_1342943</name>
</gene>
<reference evidence="2" key="1">
    <citation type="journal article" date="2020" name="New Phytol.">
        <title>Comparative genomics reveals dynamic genome evolution in host specialist ectomycorrhizal fungi.</title>
        <authorList>
            <person name="Lofgren L.A."/>
            <person name="Nguyen N.H."/>
            <person name="Vilgalys R."/>
            <person name="Ruytinx J."/>
            <person name="Liao H.L."/>
            <person name="Branco S."/>
            <person name="Kuo A."/>
            <person name="LaButti K."/>
            <person name="Lipzen A."/>
            <person name="Andreopoulos W."/>
            <person name="Pangilinan J."/>
            <person name="Riley R."/>
            <person name="Hundley H."/>
            <person name="Na H."/>
            <person name="Barry K."/>
            <person name="Grigoriev I.V."/>
            <person name="Stajich J.E."/>
            <person name="Kennedy P.G."/>
        </authorList>
    </citation>
    <scope>NUCLEOTIDE SEQUENCE</scope>
    <source>
        <strain evidence="2">MN1</strain>
    </source>
</reference>
<accession>A0A9P7JFT9</accession>
<feature type="signal peptide" evidence="1">
    <location>
        <begin position="1"/>
        <end position="21"/>
    </location>
</feature>
<evidence type="ECO:0000313" key="3">
    <source>
        <dbReference type="Proteomes" id="UP000807769"/>
    </source>
</evidence>
<keyword evidence="1" id="KW-0732">Signal</keyword>
<dbReference type="EMBL" id="JABBWG010000009">
    <property type="protein sequence ID" value="KAG1819774.1"/>
    <property type="molecule type" value="Genomic_DNA"/>
</dbReference>
<dbReference type="GeneID" id="64629225"/>
<protein>
    <recommendedName>
        <fullName evidence="4">Secreted protein</fullName>
    </recommendedName>
</protein>
<proteinExistence type="predicted"/>
<dbReference type="AlphaFoldDB" id="A0A9P7JFT9"/>
<evidence type="ECO:0000256" key="1">
    <source>
        <dbReference type="SAM" id="SignalP"/>
    </source>
</evidence>
<name>A0A9P7JFT9_9AGAM</name>
<sequence length="78" mass="8859">MLLCMCFVRLALLVVFTPYHTFNHVAVILEYIERVTWIMCGPINPSEPSPMLLSNFANGSLEPCCMFLPGLVDSWDIH</sequence>
<keyword evidence="3" id="KW-1185">Reference proteome</keyword>
<evidence type="ECO:0008006" key="4">
    <source>
        <dbReference type="Google" id="ProtNLM"/>
    </source>
</evidence>
<organism evidence="2 3">
    <name type="scientific">Suillus subaureus</name>
    <dbReference type="NCBI Taxonomy" id="48587"/>
    <lineage>
        <taxon>Eukaryota</taxon>
        <taxon>Fungi</taxon>
        <taxon>Dikarya</taxon>
        <taxon>Basidiomycota</taxon>
        <taxon>Agaricomycotina</taxon>
        <taxon>Agaricomycetes</taxon>
        <taxon>Agaricomycetidae</taxon>
        <taxon>Boletales</taxon>
        <taxon>Suillineae</taxon>
        <taxon>Suillaceae</taxon>
        <taxon>Suillus</taxon>
    </lineage>
</organism>
<comment type="caution">
    <text evidence="2">The sequence shown here is derived from an EMBL/GenBank/DDBJ whole genome shotgun (WGS) entry which is preliminary data.</text>
</comment>
<feature type="chain" id="PRO_5040439359" description="Secreted protein" evidence="1">
    <location>
        <begin position="22"/>
        <end position="78"/>
    </location>
</feature>
<evidence type="ECO:0000313" key="2">
    <source>
        <dbReference type="EMBL" id="KAG1819774.1"/>
    </source>
</evidence>
<dbReference type="Proteomes" id="UP000807769">
    <property type="component" value="Unassembled WGS sequence"/>
</dbReference>